<dbReference type="InterPro" id="IPR007523">
    <property type="entry name" value="NDUFAF3/AAMDC"/>
</dbReference>
<evidence type="ECO:0008006" key="3">
    <source>
        <dbReference type="Google" id="ProtNLM"/>
    </source>
</evidence>
<dbReference type="AlphaFoldDB" id="A0A3N7HPC7"/>
<keyword evidence="2" id="KW-1185">Reference proteome</keyword>
<evidence type="ECO:0000313" key="2">
    <source>
        <dbReference type="Proteomes" id="UP000267464"/>
    </source>
</evidence>
<dbReference type="OrthoDB" id="9800373at2"/>
<dbReference type="RefSeq" id="WP_124541273.1">
    <property type="nucleotide sequence ID" value="NZ_QUSW01000004.1"/>
</dbReference>
<accession>A0A3N7HPC7</accession>
<reference evidence="1 2" key="2">
    <citation type="submission" date="2018-12" db="EMBL/GenBank/DDBJ databases">
        <title>Rhizobacter gummiphilus sp. nov., a rubber-degrading bacterium isolated from the soil of a botanical garden in Japan.</title>
        <authorList>
            <person name="Shunsuke S.S."/>
        </authorList>
    </citation>
    <scope>NUCLEOTIDE SEQUENCE [LARGE SCALE GENOMIC DNA]</scope>
    <source>
        <strain evidence="1 2">S-16</strain>
    </source>
</reference>
<proteinExistence type="predicted"/>
<dbReference type="InterPro" id="IPR036748">
    <property type="entry name" value="MTH938-like_sf"/>
</dbReference>
<dbReference type="Pfam" id="PF04430">
    <property type="entry name" value="DUF498"/>
    <property type="match status" value="1"/>
</dbReference>
<organism evidence="1 2">
    <name type="scientific">Piscinibacter terrae</name>
    <dbReference type="NCBI Taxonomy" id="2496871"/>
    <lineage>
        <taxon>Bacteria</taxon>
        <taxon>Pseudomonadati</taxon>
        <taxon>Pseudomonadota</taxon>
        <taxon>Betaproteobacteria</taxon>
        <taxon>Burkholderiales</taxon>
        <taxon>Sphaerotilaceae</taxon>
        <taxon>Piscinibacter</taxon>
    </lineage>
</organism>
<dbReference type="PANTHER" id="PTHR21192:SF2">
    <property type="entry name" value="NADH DEHYDROGENASE [UBIQUINONE] 1 ALPHA SUBCOMPLEX ASSEMBLY FACTOR 3"/>
    <property type="match status" value="1"/>
</dbReference>
<sequence length="130" mass="14018">MKLQADRIEGTNAIARHGLDGVIVNGREHRSSVVVPWKGDVTEWPVNSFEGLTAAHFQALADLKPELVIFGSGPRIRFAPPALMRALIDARIGIETMDTAAACRTYNVLLAEGRSVVAALLFPKPSSPSE</sequence>
<dbReference type="SUPFAM" id="SSF64076">
    <property type="entry name" value="MTH938-like"/>
    <property type="match status" value="1"/>
</dbReference>
<dbReference type="Gene3D" id="3.40.1230.10">
    <property type="entry name" value="MTH938-like"/>
    <property type="match status" value="1"/>
</dbReference>
<protein>
    <recommendedName>
        <fullName evidence="3">Xcc1710-like domain-containing protein</fullName>
    </recommendedName>
</protein>
<dbReference type="EMBL" id="QUSW01000004">
    <property type="protein sequence ID" value="RQP23553.1"/>
    <property type="molecule type" value="Genomic_DNA"/>
</dbReference>
<gene>
    <name evidence="1" type="ORF">DZC73_15490</name>
</gene>
<dbReference type="Proteomes" id="UP000267464">
    <property type="component" value="Unassembled WGS sequence"/>
</dbReference>
<dbReference type="CDD" id="cd05560">
    <property type="entry name" value="Xcc1710_like"/>
    <property type="match status" value="1"/>
</dbReference>
<name>A0A3N7HPC7_9BURK</name>
<evidence type="ECO:0000313" key="1">
    <source>
        <dbReference type="EMBL" id="RQP23553.1"/>
    </source>
</evidence>
<comment type="caution">
    <text evidence="1">The sequence shown here is derived from an EMBL/GenBank/DDBJ whole genome shotgun (WGS) entry which is preliminary data.</text>
</comment>
<dbReference type="PANTHER" id="PTHR21192">
    <property type="entry name" value="NUCLEAR PROTEIN E3-3"/>
    <property type="match status" value="1"/>
</dbReference>
<reference evidence="1 2" key="1">
    <citation type="submission" date="2018-08" db="EMBL/GenBank/DDBJ databases">
        <authorList>
            <person name="Khan S.A."/>
            <person name="Jeon C.O."/>
            <person name="Chun B.H."/>
            <person name="Jeong S.E."/>
        </authorList>
    </citation>
    <scope>NUCLEOTIDE SEQUENCE [LARGE SCALE GENOMIC DNA]</scope>
    <source>
        <strain evidence="1 2">S-16</strain>
    </source>
</reference>